<evidence type="ECO:0000313" key="3">
    <source>
        <dbReference type="EMBL" id="TMW67479.1"/>
    </source>
</evidence>
<evidence type="ECO:0000313" key="4">
    <source>
        <dbReference type="Proteomes" id="UP000794436"/>
    </source>
</evidence>
<evidence type="ECO:0008006" key="5">
    <source>
        <dbReference type="Google" id="ProtNLM"/>
    </source>
</evidence>
<feature type="signal peptide" evidence="2">
    <location>
        <begin position="1"/>
        <end position="20"/>
    </location>
</feature>
<name>A0A8K1CPZ2_PYTOL</name>
<keyword evidence="2" id="KW-0732">Signal</keyword>
<feature type="compositionally biased region" description="Acidic residues" evidence="1">
    <location>
        <begin position="264"/>
        <end position="273"/>
    </location>
</feature>
<keyword evidence="4" id="KW-1185">Reference proteome</keyword>
<gene>
    <name evidence="3" type="ORF">Poli38472_011099</name>
</gene>
<proteinExistence type="predicted"/>
<feature type="compositionally biased region" description="Basic and acidic residues" evidence="1">
    <location>
        <begin position="322"/>
        <end position="332"/>
    </location>
</feature>
<protein>
    <recommendedName>
        <fullName evidence="5">Secreted protein</fullName>
    </recommendedName>
</protein>
<dbReference type="PANTHER" id="PTHR35559">
    <property type="entry name" value="CHITIN-BINDING TYPE-4 DOMAIN-CONTAINING PROTEIN"/>
    <property type="match status" value="1"/>
</dbReference>
<dbReference type="PANTHER" id="PTHR35559:SF1">
    <property type="entry name" value="CHITIN-BINDING TYPE-4 DOMAIN-CONTAINING PROTEIN"/>
    <property type="match status" value="1"/>
</dbReference>
<comment type="caution">
    <text evidence="3">The sequence shown here is derived from an EMBL/GenBank/DDBJ whole genome shotgun (WGS) entry which is preliminary data.</text>
</comment>
<feature type="compositionally biased region" description="Acidic residues" evidence="1">
    <location>
        <begin position="333"/>
        <end position="344"/>
    </location>
</feature>
<feature type="compositionally biased region" description="Pro residues" evidence="1">
    <location>
        <begin position="245"/>
        <end position="257"/>
    </location>
</feature>
<evidence type="ECO:0000256" key="2">
    <source>
        <dbReference type="SAM" id="SignalP"/>
    </source>
</evidence>
<dbReference type="AlphaFoldDB" id="A0A8K1CPZ2"/>
<evidence type="ECO:0000256" key="1">
    <source>
        <dbReference type="SAM" id="MobiDB-lite"/>
    </source>
</evidence>
<accession>A0A8K1CPZ2</accession>
<sequence>MRTASSLTVYAAVLTASVAAHSWLECTNYNFAPNSDDAKIWNKAKCEGNARCGKRQAESGFGVDTGFNFQTKNGCQCARSADNYEGIAKATYTPGQRVCLAYPPKNHVAAPCTNEYIPDSGTVITRTALNPKSDDDSAFVHEYEDNNGKHVKGTMDYKGFQNCPNFCADKEKALCTMCFDLERDIEPGEYTFKWAWTFNEGDSAYTTCWEATVKGDAPSGGSTTPSTTPPTEPNDTPAVTSPTSEPTPGPTSEPTPAPVANDSDNSEDCEDGPDVPVSYGSDCEDGPDVPANYGSDCEDGPDVPVNYPTPAPGGDEYAGGDADGKPNQRPEQPDESESDDDCSVDSDKPEYPTRDAPDVDLEFAPAEVKAYPDA</sequence>
<feature type="chain" id="PRO_5035458742" description="Secreted protein" evidence="2">
    <location>
        <begin position="21"/>
        <end position="374"/>
    </location>
</feature>
<dbReference type="EMBL" id="SPLM01000004">
    <property type="protein sequence ID" value="TMW67479.1"/>
    <property type="molecule type" value="Genomic_DNA"/>
</dbReference>
<organism evidence="3 4">
    <name type="scientific">Pythium oligandrum</name>
    <name type="common">Mycoparasitic fungus</name>
    <dbReference type="NCBI Taxonomy" id="41045"/>
    <lineage>
        <taxon>Eukaryota</taxon>
        <taxon>Sar</taxon>
        <taxon>Stramenopiles</taxon>
        <taxon>Oomycota</taxon>
        <taxon>Peronosporomycetes</taxon>
        <taxon>Pythiales</taxon>
        <taxon>Pythiaceae</taxon>
        <taxon>Pythium</taxon>
    </lineage>
</organism>
<reference evidence="3" key="1">
    <citation type="submission" date="2019-03" db="EMBL/GenBank/DDBJ databases">
        <title>Long read genome sequence of the mycoparasitic Pythium oligandrum ATCC 38472 isolated from sugarbeet rhizosphere.</title>
        <authorList>
            <person name="Gaulin E."/>
        </authorList>
    </citation>
    <scope>NUCLEOTIDE SEQUENCE</scope>
    <source>
        <strain evidence="3">ATCC 38472_TT</strain>
    </source>
</reference>
<feature type="compositionally biased region" description="Basic and acidic residues" evidence="1">
    <location>
        <begin position="345"/>
        <end position="357"/>
    </location>
</feature>
<dbReference type="OrthoDB" id="165036at2759"/>
<dbReference type="Proteomes" id="UP000794436">
    <property type="component" value="Unassembled WGS sequence"/>
</dbReference>
<feature type="region of interest" description="Disordered" evidence="1">
    <location>
        <begin position="215"/>
        <end position="374"/>
    </location>
</feature>
<feature type="compositionally biased region" description="Low complexity" evidence="1">
    <location>
        <begin position="233"/>
        <end position="244"/>
    </location>
</feature>